<keyword evidence="13" id="KW-0275">Fatty acid biosynthesis</keyword>
<dbReference type="InterPro" id="IPR016185">
    <property type="entry name" value="PreATP-grasp_dom_sf"/>
</dbReference>
<accession>A0A1Q2HUV3</accession>
<dbReference type="PANTHER" id="PTHR48095">
    <property type="entry name" value="PYRUVATE CARBOXYLASE SUBUNIT A"/>
    <property type="match status" value="1"/>
</dbReference>
<dbReference type="PROSITE" id="PS50975">
    <property type="entry name" value="ATP_GRASP"/>
    <property type="match status" value="1"/>
</dbReference>
<dbReference type="SUPFAM" id="SSF56059">
    <property type="entry name" value="Glutathione synthetase ATP-binding domain-like"/>
    <property type="match status" value="1"/>
</dbReference>
<keyword evidence="8 12" id="KW-0067">ATP-binding</keyword>
<dbReference type="PROSITE" id="PS00867">
    <property type="entry name" value="CPSASE_2"/>
    <property type="match status" value="1"/>
</dbReference>
<dbReference type="NCBIfam" id="NF006367">
    <property type="entry name" value="PRK08591.1"/>
    <property type="match status" value="1"/>
</dbReference>
<protein>
    <recommendedName>
        <fullName evidence="4 13">Biotin carboxylase</fullName>
        <ecNumber evidence="4 13">6.3.4.14</ecNumber>
    </recommendedName>
    <alternativeName>
        <fullName evidence="13">Acetyl-coenzyme A carboxylase biotin carboxylase subunit A</fullName>
    </alternativeName>
</protein>
<evidence type="ECO:0000256" key="7">
    <source>
        <dbReference type="ARBA" id="ARBA00022741"/>
    </source>
</evidence>
<evidence type="ECO:0000256" key="6">
    <source>
        <dbReference type="ARBA" id="ARBA00022723"/>
    </source>
</evidence>
<dbReference type="NCBIfam" id="TIGR00514">
    <property type="entry name" value="accC"/>
    <property type="match status" value="1"/>
</dbReference>
<organism evidence="16 17">
    <name type="scientific">Corynebacterium glaucum</name>
    <dbReference type="NCBI Taxonomy" id="187491"/>
    <lineage>
        <taxon>Bacteria</taxon>
        <taxon>Bacillati</taxon>
        <taxon>Actinomycetota</taxon>
        <taxon>Actinomycetes</taxon>
        <taxon>Mycobacteriales</taxon>
        <taxon>Corynebacteriaceae</taxon>
        <taxon>Corynebacterium</taxon>
    </lineage>
</organism>
<evidence type="ECO:0000256" key="13">
    <source>
        <dbReference type="RuleBase" id="RU365063"/>
    </source>
</evidence>
<dbReference type="InterPro" id="IPR005481">
    <property type="entry name" value="BC-like_N"/>
</dbReference>
<dbReference type="EC" id="6.3.4.14" evidence="4 13"/>
<dbReference type="OrthoDB" id="9760256at2"/>
<dbReference type="SMART" id="SM00878">
    <property type="entry name" value="Biotin_carb_C"/>
    <property type="match status" value="1"/>
</dbReference>
<comment type="catalytic activity">
    <reaction evidence="11 13">
        <text>N(6)-biotinyl-L-lysyl-[protein] + hydrogencarbonate + ATP = N(6)-carboxybiotinyl-L-lysyl-[protein] + ADP + phosphate + H(+)</text>
        <dbReference type="Rhea" id="RHEA:13501"/>
        <dbReference type="Rhea" id="RHEA-COMP:10505"/>
        <dbReference type="Rhea" id="RHEA-COMP:10506"/>
        <dbReference type="ChEBI" id="CHEBI:15378"/>
        <dbReference type="ChEBI" id="CHEBI:17544"/>
        <dbReference type="ChEBI" id="CHEBI:30616"/>
        <dbReference type="ChEBI" id="CHEBI:43474"/>
        <dbReference type="ChEBI" id="CHEBI:83144"/>
        <dbReference type="ChEBI" id="CHEBI:83145"/>
        <dbReference type="ChEBI" id="CHEBI:456216"/>
        <dbReference type="EC" id="6.3.4.14"/>
    </reaction>
</comment>
<evidence type="ECO:0000259" key="15">
    <source>
        <dbReference type="PROSITE" id="PS50979"/>
    </source>
</evidence>
<dbReference type="GO" id="GO:2001295">
    <property type="term" value="P:malonyl-CoA biosynthetic process"/>
    <property type="evidence" value="ECO:0007669"/>
    <property type="project" value="UniProtKB-UniPathway"/>
</dbReference>
<dbReference type="GO" id="GO:0005524">
    <property type="term" value="F:ATP binding"/>
    <property type="evidence" value="ECO:0007669"/>
    <property type="project" value="UniProtKB-UniRule"/>
</dbReference>
<keyword evidence="10 13" id="KW-0092">Biotin</keyword>
<dbReference type="FunFam" id="3.30.1490.20:FF:000018">
    <property type="entry name" value="Biotin carboxylase"/>
    <property type="match status" value="1"/>
</dbReference>
<dbReference type="SMART" id="SM01209">
    <property type="entry name" value="GARS_A"/>
    <property type="match status" value="1"/>
</dbReference>
<dbReference type="Pfam" id="PF02785">
    <property type="entry name" value="Biotin_carb_C"/>
    <property type="match status" value="1"/>
</dbReference>
<evidence type="ECO:0000256" key="8">
    <source>
        <dbReference type="ARBA" id="ARBA00022840"/>
    </source>
</evidence>
<keyword evidence="13" id="KW-0444">Lipid biosynthesis</keyword>
<keyword evidence="6" id="KW-0479">Metal-binding</keyword>
<dbReference type="PANTHER" id="PTHR48095:SF2">
    <property type="entry name" value="BIOTIN CARBOXYLASE, CHLOROPLASTIC"/>
    <property type="match status" value="1"/>
</dbReference>
<dbReference type="AlphaFoldDB" id="A0A1Q2HUV3"/>
<evidence type="ECO:0000256" key="11">
    <source>
        <dbReference type="ARBA" id="ARBA00048600"/>
    </source>
</evidence>
<dbReference type="InterPro" id="IPR011054">
    <property type="entry name" value="Rudment_hybrid_motif"/>
</dbReference>
<dbReference type="InterPro" id="IPR051602">
    <property type="entry name" value="ACC_Biotin_Carboxylase"/>
</dbReference>
<evidence type="ECO:0000256" key="4">
    <source>
        <dbReference type="ARBA" id="ARBA00013263"/>
    </source>
</evidence>
<evidence type="ECO:0000256" key="12">
    <source>
        <dbReference type="PROSITE-ProRule" id="PRU00409"/>
    </source>
</evidence>
<keyword evidence="13" id="KW-0443">Lipid metabolism</keyword>
<dbReference type="Pfam" id="PF00289">
    <property type="entry name" value="Biotin_carb_N"/>
    <property type="match status" value="1"/>
</dbReference>
<sequence length="462" mass="50709">MADNEQLLGSVLIANRGEIALRVIRACKELGIKSILAYSEGDKDSLGVKEADQAVCIGPANAAKSYNSPELIVSAAMAFKADAIHPGYGFLSEKSNFVKMVEDEGIGFVGPSSEHIRRMGDKIEAKKIAQAAGVPTVPGSDGVVTEFDEALAVAKETGFPLLIKAAAGGGGRGMRVVESEDTLERDLNEIMNEAQSAFNDSSVYIERYLTDIRHIEIQVLADGENAIALGERDCTSQRRNQKLIEEGPSPAIDEELRAGLQEAAINLCKEVGYKNAGTVEFVFDNIERKYYFIEMNTRIQVEHPVTEMITGVDLIKEQLRIASGQKLRLTQDDIQIRGHAIECRINAEDPNENFAPRPGKIEHYRAPGGFGVRMDTHIETGYTIPPFYDSMVGKLICWAETRDECIDRTLRALDELKVDGVVTTGPFQAMLLNSEQFRSGDINTGYVAKMLENMDELPSDAE</sequence>
<dbReference type="Gene3D" id="3.30.470.20">
    <property type="entry name" value="ATP-grasp fold, B domain"/>
    <property type="match status" value="1"/>
</dbReference>
<dbReference type="SUPFAM" id="SSF52440">
    <property type="entry name" value="PreATP-grasp domain"/>
    <property type="match status" value="1"/>
</dbReference>
<proteinExistence type="predicted"/>
<gene>
    <name evidence="16" type="primary">accC</name>
    <name evidence="16" type="ORF">CGLAU_03220</name>
</gene>
<dbReference type="GO" id="GO:0004075">
    <property type="term" value="F:biotin carboxylase activity"/>
    <property type="evidence" value="ECO:0007669"/>
    <property type="project" value="UniProtKB-EC"/>
</dbReference>
<dbReference type="FunFam" id="3.40.50.20:FF:000010">
    <property type="entry name" value="Propionyl-CoA carboxylase subunit alpha"/>
    <property type="match status" value="1"/>
</dbReference>
<dbReference type="EMBL" id="CP019688">
    <property type="protein sequence ID" value="AQQ14628.1"/>
    <property type="molecule type" value="Genomic_DNA"/>
</dbReference>
<keyword evidence="5 13" id="KW-0436">Ligase</keyword>
<feature type="domain" description="ATP-grasp" evidence="14">
    <location>
        <begin position="126"/>
        <end position="323"/>
    </location>
</feature>
<evidence type="ECO:0000256" key="3">
    <source>
        <dbReference type="ARBA" id="ARBA00011750"/>
    </source>
</evidence>
<evidence type="ECO:0000256" key="2">
    <source>
        <dbReference type="ARBA" id="ARBA00004956"/>
    </source>
</evidence>
<dbReference type="GO" id="GO:0006633">
    <property type="term" value="P:fatty acid biosynthetic process"/>
    <property type="evidence" value="ECO:0007669"/>
    <property type="project" value="UniProtKB-KW"/>
</dbReference>
<name>A0A1Q2HUV3_9CORY</name>
<dbReference type="Pfam" id="PF02786">
    <property type="entry name" value="CPSase_L_D2"/>
    <property type="match status" value="1"/>
</dbReference>
<dbReference type="InterPro" id="IPR005479">
    <property type="entry name" value="CPAse_ATP-bd"/>
</dbReference>
<comment type="subunit">
    <text evidence="3 13">Acetyl-CoA carboxylase is a heterohexamer of biotin carboxyl carrier protein, biotin carboxylase and the two subunits of carboxyl transferase in a 2:2 complex.</text>
</comment>
<dbReference type="UniPathway" id="UPA00655">
    <property type="reaction ID" value="UER00711"/>
</dbReference>
<evidence type="ECO:0000313" key="17">
    <source>
        <dbReference type="Proteomes" id="UP000217209"/>
    </source>
</evidence>
<dbReference type="PROSITE" id="PS50979">
    <property type="entry name" value="BC"/>
    <property type="match status" value="1"/>
</dbReference>
<comment type="function">
    <text evidence="1 13">This protein is a component of the acetyl coenzyme A carboxylase complex; first, biotin carboxylase catalyzes the carboxylation of the carrier protein and then the transcarboxylase transfers the carboxyl group to form malonyl-CoA.</text>
</comment>
<evidence type="ECO:0000256" key="10">
    <source>
        <dbReference type="ARBA" id="ARBA00023267"/>
    </source>
</evidence>
<keyword evidence="13" id="KW-0276">Fatty acid metabolism</keyword>
<feature type="domain" description="Biotin carboxylation" evidence="15">
    <location>
        <begin position="7"/>
        <end position="452"/>
    </location>
</feature>
<evidence type="ECO:0000313" key="16">
    <source>
        <dbReference type="EMBL" id="AQQ14628.1"/>
    </source>
</evidence>
<keyword evidence="9" id="KW-0460">Magnesium</keyword>
<dbReference type="InterPro" id="IPR005482">
    <property type="entry name" value="Biotin_COase_C"/>
</dbReference>
<evidence type="ECO:0000256" key="9">
    <source>
        <dbReference type="ARBA" id="ARBA00022842"/>
    </source>
</evidence>
<dbReference type="KEGG" id="cgv:CGLAU_03220"/>
<comment type="pathway">
    <text evidence="2 13">Lipid metabolism; malonyl-CoA biosynthesis; malonyl-CoA from acetyl-CoA: step 1/1.</text>
</comment>
<dbReference type="GO" id="GO:0046872">
    <property type="term" value="F:metal ion binding"/>
    <property type="evidence" value="ECO:0007669"/>
    <property type="project" value="UniProtKB-KW"/>
</dbReference>
<dbReference type="InterPro" id="IPR011764">
    <property type="entry name" value="Biotin_carboxylation_dom"/>
</dbReference>
<evidence type="ECO:0000256" key="1">
    <source>
        <dbReference type="ARBA" id="ARBA00003761"/>
    </source>
</evidence>
<evidence type="ECO:0000256" key="5">
    <source>
        <dbReference type="ARBA" id="ARBA00022598"/>
    </source>
</evidence>
<reference evidence="16 17" key="1">
    <citation type="submission" date="2016-12" db="EMBL/GenBank/DDBJ databases">
        <authorList>
            <person name="Song W.-J."/>
            <person name="Kurnit D.M."/>
        </authorList>
    </citation>
    <scope>NUCLEOTIDE SEQUENCE [LARGE SCALE GENOMIC DNA]</scope>
    <source>
        <strain evidence="16 17">DSM 30827</strain>
    </source>
</reference>
<dbReference type="Proteomes" id="UP000217209">
    <property type="component" value="Chromosome"/>
</dbReference>
<dbReference type="InterPro" id="IPR011761">
    <property type="entry name" value="ATP-grasp"/>
</dbReference>
<keyword evidence="7 12" id="KW-0547">Nucleotide-binding</keyword>
<keyword evidence="17" id="KW-1185">Reference proteome</keyword>
<dbReference type="PROSITE" id="PS00866">
    <property type="entry name" value="CPSASE_1"/>
    <property type="match status" value="1"/>
</dbReference>
<evidence type="ECO:0000259" key="14">
    <source>
        <dbReference type="PROSITE" id="PS50975"/>
    </source>
</evidence>
<dbReference type="InterPro" id="IPR004549">
    <property type="entry name" value="Acetyl_CoA_COase_biotin_COase"/>
</dbReference>
<dbReference type="SUPFAM" id="SSF51246">
    <property type="entry name" value="Rudiment single hybrid motif"/>
    <property type="match status" value="1"/>
</dbReference>